<evidence type="ECO:0000313" key="9">
    <source>
        <dbReference type="Proteomes" id="UP000614601"/>
    </source>
</evidence>
<evidence type="ECO:0000313" key="8">
    <source>
        <dbReference type="EMBL" id="CAD5206717.1"/>
    </source>
</evidence>
<dbReference type="AlphaFoldDB" id="A0A811JTY0"/>
<feature type="domain" description="DUF7027" evidence="7">
    <location>
        <begin position="70"/>
        <end position="145"/>
    </location>
</feature>
<accession>A0A811JTY0</accession>
<reference evidence="8" key="1">
    <citation type="submission" date="2020-09" db="EMBL/GenBank/DDBJ databases">
        <authorList>
            <person name="Kikuchi T."/>
        </authorList>
    </citation>
    <scope>NUCLEOTIDE SEQUENCE</scope>
    <source>
        <strain evidence="8">SH1</strain>
    </source>
</reference>
<dbReference type="Pfam" id="PF22954">
    <property type="entry name" value="DUF7027"/>
    <property type="match status" value="1"/>
</dbReference>
<keyword evidence="3 6" id="KW-1133">Transmembrane helix</keyword>
<feature type="compositionally biased region" description="Low complexity" evidence="5">
    <location>
        <begin position="1"/>
        <end position="16"/>
    </location>
</feature>
<feature type="region of interest" description="Disordered" evidence="5">
    <location>
        <begin position="1"/>
        <end position="21"/>
    </location>
</feature>
<evidence type="ECO:0000256" key="1">
    <source>
        <dbReference type="ARBA" id="ARBA00004127"/>
    </source>
</evidence>
<dbReference type="GO" id="GO:0005765">
    <property type="term" value="C:lysosomal membrane"/>
    <property type="evidence" value="ECO:0007669"/>
    <property type="project" value="TreeGrafter"/>
</dbReference>
<proteinExistence type="predicted"/>
<dbReference type="InterPro" id="IPR054291">
    <property type="entry name" value="DUF7027"/>
</dbReference>
<evidence type="ECO:0000256" key="5">
    <source>
        <dbReference type="SAM" id="MobiDB-lite"/>
    </source>
</evidence>
<feature type="transmembrane region" description="Helical" evidence="6">
    <location>
        <begin position="138"/>
        <end position="160"/>
    </location>
</feature>
<dbReference type="Proteomes" id="UP000783686">
    <property type="component" value="Unassembled WGS sequence"/>
</dbReference>
<dbReference type="Proteomes" id="UP000614601">
    <property type="component" value="Unassembled WGS sequence"/>
</dbReference>
<gene>
    <name evidence="8" type="ORF">BOKJ2_LOCUS1401</name>
</gene>
<comment type="caution">
    <text evidence="8">The sequence shown here is derived from an EMBL/GenBank/DDBJ whole genome shotgun (WGS) entry which is preliminary data.</text>
</comment>
<feature type="transmembrane region" description="Helical" evidence="6">
    <location>
        <begin position="72"/>
        <end position="91"/>
    </location>
</feature>
<keyword evidence="4 6" id="KW-0472">Membrane</keyword>
<dbReference type="PANTHER" id="PTHR12479">
    <property type="entry name" value="LYSOSOMAL-ASSOCIATED TRANSMEMBRANE PROTEIN"/>
    <property type="match status" value="1"/>
</dbReference>
<feature type="transmembrane region" description="Helical" evidence="6">
    <location>
        <begin position="202"/>
        <end position="226"/>
    </location>
</feature>
<dbReference type="OrthoDB" id="5813665at2759"/>
<evidence type="ECO:0000256" key="6">
    <source>
        <dbReference type="SAM" id="Phobius"/>
    </source>
</evidence>
<sequence length="258" mass="28720">MESSDSSGFRSSISNSEAEQTKPLLRIGDEFATSLACNRYSMGVEPDKASDERSDVPAERCCLGLMHVKTGACLIAIFEIVIILYHVTVAICKYDKVDEDYSFAFTLAIFSLSLAVIAIILLLIGIKRHSPFFLIPHLLMQFTVIASWAFLVGYVTLLLVGGTSVRLDVVVYEDSKKGEMGLQKLHKYPPLKSTVDSKSLNLFLVTLLIVMALAIFFQTWCFRVVLRCFTVLRKYSVEKSTRSNSLVAIPMSPAKQKV</sequence>
<dbReference type="EMBL" id="CAJFDH010000001">
    <property type="protein sequence ID" value="CAD5206717.1"/>
    <property type="molecule type" value="Genomic_DNA"/>
</dbReference>
<keyword evidence="9" id="KW-1185">Reference proteome</keyword>
<comment type="subcellular location">
    <subcellularLocation>
        <location evidence="1">Endomembrane system</location>
        <topology evidence="1">Multi-pass membrane protein</topology>
    </subcellularLocation>
</comment>
<evidence type="ECO:0000259" key="7">
    <source>
        <dbReference type="Pfam" id="PF22954"/>
    </source>
</evidence>
<dbReference type="EMBL" id="CAJFCW020000001">
    <property type="protein sequence ID" value="CAG9082888.1"/>
    <property type="molecule type" value="Genomic_DNA"/>
</dbReference>
<organism evidence="8 9">
    <name type="scientific">Bursaphelenchus okinawaensis</name>
    <dbReference type="NCBI Taxonomy" id="465554"/>
    <lineage>
        <taxon>Eukaryota</taxon>
        <taxon>Metazoa</taxon>
        <taxon>Ecdysozoa</taxon>
        <taxon>Nematoda</taxon>
        <taxon>Chromadorea</taxon>
        <taxon>Rhabditida</taxon>
        <taxon>Tylenchina</taxon>
        <taxon>Tylenchomorpha</taxon>
        <taxon>Aphelenchoidea</taxon>
        <taxon>Aphelenchoididae</taxon>
        <taxon>Bursaphelenchus</taxon>
    </lineage>
</organism>
<protein>
    <recommendedName>
        <fullName evidence="7">DUF7027 domain-containing protein</fullName>
    </recommendedName>
</protein>
<feature type="transmembrane region" description="Helical" evidence="6">
    <location>
        <begin position="103"/>
        <end position="126"/>
    </location>
</feature>
<dbReference type="PANTHER" id="PTHR12479:SF10">
    <property type="entry name" value="LYSOSOMAL-ASSOCIATED TRANSMEMBRANE PROTEIN"/>
    <property type="match status" value="1"/>
</dbReference>
<keyword evidence="2 6" id="KW-0812">Transmembrane</keyword>
<dbReference type="InterPro" id="IPR051115">
    <property type="entry name" value="LAPTM_transporter"/>
</dbReference>
<evidence type="ECO:0000256" key="4">
    <source>
        <dbReference type="ARBA" id="ARBA00023136"/>
    </source>
</evidence>
<dbReference type="GO" id="GO:0012505">
    <property type="term" value="C:endomembrane system"/>
    <property type="evidence" value="ECO:0007669"/>
    <property type="project" value="UniProtKB-SubCell"/>
</dbReference>
<evidence type="ECO:0000256" key="2">
    <source>
        <dbReference type="ARBA" id="ARBA00022692"/>
    </source>
</evidence>
<evidence type="ECO:0000256" key="3">
    <source>
        <dbReference type="ARBA" id="ARBA00022989"/>
    </source>
</evidence>
<name>A0A811JTY0_9BILA</name>